<name>A0AAV4PQD9_9ARAC</name>
<dbReference type="AlphaFoldDB" id="A0AAV4PQD9"/>
<proteinExistence type="predicted"/>
<evidence type="ECO:0000313" key="1">
    <source>
        <dbReference type="EMBL" id="GIX97422.1"/>
    </source>
</evidence>
<gene>
    <name evidence="1" type="ORF">CDAR_412981</name>
</gene>
<accession>A0AAV4PQD9</accession>
<organism evidence="1 2">
    <name type="scientific">Caerostris darwini</name>
    <dbReference type="NCBI Taxonomy" id="1538125"/>
    <lineage>
        <taxon>Eukaryota</taxon>
        <taxon>Metazoa</taxon>
        <taxon>Ecdysozoa</taxon>
        <taxon>Arthropoda</taxon>
        <taxon>Chelicerata</taxon>
        <taxon>Arachnida</taxon>
        <taxon>Araneae</taxon>
        <taxon>Araneomorphae</taxon>
        <taxon>Entelegynae</taxon>
        <taxon>Araneoidea</taxon>
        <taxon>Araneidae</taxon>
        <taxon>Caerostris</taxon>
    </lineage>
</organism>
<dbReference type="Proteomes" id="UP001054837">
    <property type="component" value="Unassembled WGS sequence"/>
</dbReference>
<comment type="caution">
    <text evidence="1">The sequence shown here is derived from an EMBL/GenBank/DDBJ whole genome shotgun (WGS) entry which is preliminary data.</text>
</comment>
<evidence type="ECO:0000313" key="2">
    <source>
        <dbReference type="Proteomes" id="UP001054837"/>
    </source>
</evidence>
<sequence length="111" mass="12412">MNINFPFNVNIRRRADVLVKQQETGLTRHPETPTNPEDTFELSLTIHTSSNHLRPPFDVTGDQRLQCGERACVLSQRDSDCCDTTDSEKCPTTTDVTPSVTLLQLDLPAKA</sequence>
<dbReference type="EMBL" id="BPLQ01003036">
    <property type="protein sequence ID" value="GIX97422.1"/>
    <property type="molecule type" value="Genomic_DNA"/>
</dbReference>
<keyword evidence="2" id="KW-1185">Reference proteome</keyword>
<protein>
    <submittedName>
        <fullName evidence="1">Uncharacterized protein</fullName>
    </submittedName>
</protein>
<reference evidence="1 2" key="1">
    <citation type="submission" date="2021-06" db="EMBL/GenBank/DDBJ databases">
        <title>Caerostris darwini draft genome.</title>
        <authorList>
            <person name="Kono N."/>
            <person name="Arakawa K."/>
        </authorList>
    </citation>
    <scope>NUCLEOTIDE SEQUENCE [LARGE SCALE GENOMIC DNA]</scope>
</reference>